<dbReference type="CDD" id="cd10910">
    <property type="entry name" value="PIN_limkain_b1_N_like"/>
    <property type="match status" value="1"/>
</dbReference>
<feature type="region of interest" description="Disordered" evidence="1">
    <location>
        <begin position="264"/>
        <end position="286"/>
    </location>
</feature>
<dbReference type="InterPro" id="IPR025677">
    <property type="entry name" value="OST-HTH-assoc_dom"/>
</dbReference>
<feature type="compositionally biased region" description="Polar residues" evidence="1">
    <location>
        <begin position="471"/>
        <end position="482"/>
    </location>
</feature>
<feature type="domain" description="DUF7625" evidence="4">
    <location>
        <begin position="509"/>
        <end position="582"/>
    </location>
</feature>
<feature type="compositionally biased region" description="Polar residues" evidence="1">
    <location>
        <begin position="218"/>
        <end position="235"/>
    </location>
</feature>
<evidence type="ECO:0000313" key="5">
    <source>
        <dbReference type="EMBL" id="KAE8671241.1"/>
    </source>
</evidence>
<dbReference type="InterPro" id="IPR024768">
    <property type="entry name" value="Marf1"/>
</dbReference>
<comment type="caution">
    <text evidence="5">The sequence shown here is derived from an EMBL/GenBank/DDBJ whole genome shotgun (WGS) entry which is preliminary data.</text>
</comment>
<dbReference type="InterPro" id="IPR021139">
    <property type="entry name" value="NYN"/>
</dbReference>
<dbReference type="AlphaFoldDB" id="A0A6A2X7K4"/>
<feature type="domain" description="NYN" evidence="2">
    <location>
        <begin position="45"/>
        <end position="125"/>
    </location>
</feature>
<feature type="region of interest" description="Disordered" evidence="1">
    <location>
        <begin position="193"/>
        <end position="235"/>
    </location>
</feature>
<organism evidence="5 6">
    <name type="scientific">Hibiscus syriacus</name>
    <name type="common">Rose of Sharon</name>
    <dbReference type="NCBI Taxonomy" id="106335"/>
    <lineage>
        <taxon>Eukaryota</taxon>
        <taxon>Viridiplantae</taxon>
        <taxon>Streptophyta</taxon>
        <taxon>Embryophyta</taxon>
        <taxon>Tracheophyta</taxon>
        <taxon>Spermatophyta</taxon>
        <taxon>Magnoliopsida</taxon>
        <taxon>eudicotyledons</taxon>
        <taxon>Gunneridae</taxon>
        <taxon>Pentapetalae</taxon>
        <taxon>rosids</taxon>
        <taxon>malvids</taxon>
        <taxon>Malvales</taxon>
        <taxon>Malvaceae</taxon>
        <taxon>Malvoideae</taxon>
        <taxon>Hibiscus</taxon>
    </lineage>
</organism>
<evidence type="ECO:0000259" key="4">
    <source>
        <dbReference type="Pfam" id="PF24620"/>
    </source>
</evidence>
<dbReference type="EMBL" id="VEPZ02001477">
    <property type="protein sequence ID" value="KAE8671241.1"/>
    <property type="molecule type" value="Genomic_DNA"/>
</dbReference>
<feature type="compositionally biased region" description="Low complexity" evidence="1">
    <location>
        <begin position="273"/>
        <end position="286"/>
    </location>
</feature>
<dbReference type="Pfam" id="PF24620">
    <property type="entry name" value="DUF7625"/>
    <property type="match status" value="1"/>
</dbReference>
<sequence>MGGDVTGTFNTAASTAATSCGGGPAEPQYVSAKTSVWWDIENCQQALSSTGIALNHVPAGVKDASDKKILVDMFWAVDNPAPANYLLISGDRDFSNALHQLRMRRYNILLAQPMKASVPLVAAAKSVWLWMSLSAGGPPLSSGESTKLAIGQNNFNFEMSSYNTIPEMSSYDPIPEMVQYSQQMVSGSENVTMEQNVPNAGRNGDSKYKGKYIRKTPYQPSNSRASSVPKTTNQENMNNVYSYQPEYAQTRSFKKAPHEFFGGSEPAVSASRSAPSLFPSNPNPSGSNNANFPGVFQNHHPHSMRPNILPLRPAFAQDNLLPPNSQNNGFRPIPPRMEGPRFPASLSNMPDVAKLNISEHSTCPQNGNYFPHSIGEKFKKSSIESLPNQTGINAPQRSQMFHSGQASRHDAFSNRYPRGPEFPSPSSSTVSSFSNGVWGAEGHSKFNTSSFESLPNQTGINAPQRSHMFHSGQSSQHDTFSNRYARGPEFPPPSSSTVSSFSNGVWGAEGHSTPSEYVQGLIGVILLALNTLKNEKIMPTEANITDCIRYGDPKHRNTNVRQALDSAIEQHMILKQSLGQYSSMMASQCRYEAASALRKACLEEFALGDVLQILNMIIAMKKWIHHQSGWQPITITLPETNRNRLKYRAAEWKKVKMMLRIRLEIFQVFFSPPKCWSGFTIHLWYLIYIIILRETFEDVLRLPDPVGEVPDQSLHNGGIIAIVIKAKR</sequence>
<accession>A0A6A2X7K4</accession>
<dbReference type="Proteomes" id="UP000436088">
    <property type="component" value="Unassembled WGS sequence"/>
</dbReference>
<dbReference type="Pfam" id="PF01936">
    <property type="entry name" value="NYN"/>
    <property type="match status" value="1"/>
</dbReference>
<name>A0A6A2X7K4_HIBSY</name>
<evidence type="ECO:0000313" key="6">
    <source>
        <dbReference type="Proteomes" id="UP000436088"/>
    </source>
</evidence>
<dbReference type="Pfam" id="PF14418">
    <property type="entry name" value="OHA"/>
    <property type="match status" value="1"/>
</dbReference>
<dbReference type="GO" id="GO:0005777">
    <property type="term" value="C:peroxisome"/>
    <property type="evidence" value="ECO:0007669"/>
    <property type="project" value="InterPro"/>
</dbReference>
<keyword evidence="6" id="KW-1185">Reference proteome</keyword>
<dbReference type="InterPro" id="IPR056042">
    <property type="entry name" value="DUF7625"/>
</dbReference>
<evidence type="ECO:0000256" key="1">
    <source>
        <dbReference type="SAM" id="MobiDB-lite"/>
    </source>
</evidence>
<gene>
    <name evidence="5" type="ORF">F3Y22_tig00111983pilonHSYRG00049</name>
</gene>
<protein>
    <submittedName>
        <fullName evidence="5">Germin-like protein 5-1</fullName>
    </submittedName>
</protein>
<feature type="region of interest" description="Disordered" evidence="1">
    <location>
        <begin position="467"/>
        <end position="501"/>
    </location>
</feature>
<reference evidence="5" key="1">
    <citation type="submission" date="2019-09" db="EMBL/GenBank/DDBJ databases">
        <title>Draft genome information of white flower Hibiscus syriacus.</title>
        <authorList>
            <person name="Kim Y.-M."/>
        </authorList>
    </citation>
    <scope>NUCLEOTIDE SEQUENCE [LARGE SCALE GENOMIC DNA]</scope>
    <source>
        <strain evidence="5">YM2019G1</strain>
    </source>
</reference>
<dbReference type="PANTHER" id="PTHR14379:SF7">
    <property type="entry name" value="ENDONUCLEASE OR GLYCOSYL HYDROLASE-RELATED"/>
    <property type="match status" value="1"/>
</dbReference>
<dbReference type="GO" id="GO:0010468">
    <property type="term" value="P:regulation of gene expression"/>
    <property type="evidence" value="ECO:0007669"/>
    <property type="project" value="InterPro"/>
</dbReference>
<proteinExistence type="predicted"/>
<dbReference type="GO" id="GO:0004540">
    <property type="term" value="F:RNA nuclease activity"/>
    <property type="evidence" value="ECO:0007669"/>
    <property type="project" value="InterPro"/>
</dbReference>
<feature type="domain" description="OST-HTH associated" evidence="3">
    <location>
        <begin position="587"/>
        <end position="642"/>
    </location>
</feature>
<evidence type="ECO:0000259" key="2">
    <source>
        <dbReference type="Pfam" id="PF01936"/>
    </source>
</evidence>
<evidence type="ECO:0000259" key="3">
    <source>
        <dbReference type="Pfam" id="PF14418"/>
    </source>
</evidence>
<dbReference type="PANTHER" id="PTHR14379">
    <property type="entry name" value="LIMKAIN B LKAP"/>
    <property type="match status" value="1"/>
</dbReference>